<feature type="compositionally biased region" description="Basic and acidic residues" evidence="6">
    <location>
        <begin position="148"/>
        <end position="169"/>
    </location>
</feature>
<dbReference type="GO" id="GO:0008270">
    <property type="term" value="F:zinc ion binding"/>
    <property type="evidence" value="ECO:0007669"/>
    <property type="project" value="UniProtKB-KW"/>
</dbReference>
<dbReference type="InterPro" id="IPR017907">
    <property type="entry name" value="Znf_RING_CS"/>
</dbReference>
<dbReference type="Pfam" id="PF13445">
    <property type="entry name" value="zf-RING_UBOX"/>
    <property type="match status" value="1"/>
</dbReference>
<evidence type="ECO:0000313" key="8">
    <source>
        <dbReference type="EMBL" id="GBG80331.1"/>
    </source>
</evidence>
<evidence type="ECO:0000256" key="6">
    <source>
        <dbReference type="SAM" id="MobiDB-lite"/>
    </source>
</evidence>
<keyword evidence="4" id="KW-0862">Zinc</keyword>
<dbReference type="InterPro" id="IPR011992">
    <property type="entry name" value="EF-hand-dom_pair"/>
</dbReference>
<dbReference type="Gene3D" id="3.30.40.10">
    <property type="entry name" value="Zinc/RING finger domain, C3HC4 (zinc finger)"/>
    <property type="match status" value="1"/>
</dbReference>
<name>A0A388LDF2_CHABU</name>
<evidence type="ECO:0000256" key="5">
    <source>
        <dbReference type="PROSITE-ProRule" id="PRU00175"/>
    </source>
</evidence>
<dbReference type="GO" id="GO:0046785">
    <property type="term" value="P:microtubule polymerization"/>
    <property type="evidence" value="ECO:0007669"/>
    <property type="project" value="InterPro"/>
</dbReference>
<dbReference type="EMBL" id="BFEA01000343">
    <property type="protein sequence ID" value="GBG80331.1"/>
    <property type="molecule type" value="Genomic_DNA"/>
</dbReference>
<dbReference type="Gramene" id="GBG80331">
    <property type="protein sequence ID" value="GBG80331"/>
    <property type="gene ID" value="CBR_g30699"/>
</dbReference>
<dbReference type="PANTHER" id="PTHR12932">
    <property type="entry name" value="P25 ALPHA-RELATED"/>
    <property type="match status" value="1"/>
</dbReference>
<feature type="compositionally biased region" description="Basic and acidic residues" evidence="6">
    <location>
        <begin position="200"/>
        <end position="209"/>
    </location>
</feature>
<dbReference type="Proteomes" id="UP000265515">
    <property type="component" value="Unassembled WGS sequence"/>
</dbReference>
<dbReference type="PANTHER" id="PTHR12932:SF9">
    <property type="entry name" value="TUBULIN POLYMERIZATION-PROMOTING PROTEIN HOMOLOG"/>
    <property type="match status" value="1"/>
</dbReference>
<dbReference type="GO" id="GO:0001578">
    <property type="term" value="P:microtubule bundle formation"/>
    <property type="evidence" value="ECO:0007669"/>
    <property type="project" value="TreeGrafter"/>
</dbReference>
<dbReference type="InterPro" id="IPR027370">
    <property type="entry name" value="Znf-RING_euk"/>
</dbReference>
<dbReference type="Gene3D" id="1.10.238.10">
    <property type="entry name" value="EF-hand"/>
    <property type="match status" value="1"/>
</dbReference>
<keyword evidence="9" id="KW-1185">Reference proteome</keyword>
<feature type="compositionally biased region" description="Low complexity" evidence="6">
    <location>
        <begin position="300"/>
        <end position="358"/>
    </location>
</feature>
<feature type="compositionally biased region" description="Polar residues" evidence="6">
    <location>
        <begin position="406"/>
        <end position="418"/>
    </location>
</feature>
<feature type="region of interest" description="Disordered" evidence="6">
    <location>
        <begin position="300"/>
        <end position="553"/>
    </location>
</feature>
<evidence type="ECO:0000256" key="3">
    <source>
        <dbReference type="ARBA" id="ARBA00022771"/>
    </source>
</evidence>
<proteinExistence type="inferred from homology"/>
<evidence type="ECO:0000313" key="9">
    <source>
        <dbReference type="Proteomes" id="UP000265515"/>
    </source>
</evidence>
<feature type="compositionally biased region" description="Polar residues" evidence="6">
    <location>
        <begin position="492"/>
        <end position="503"/>
    </location>
</feature>
<dbReference type="AlphaFoldDB" id="A0A388LDF2"/>
<comment type="caution">
    <text evidence="8">The sequence shown here is derived from an EMBL/GenBank/DDBJ whole genome shotgun (WGS) entry which is preliminary data.</text>
</comment>
<dbReference type="InterPro" id="IPR001841">
    <property type="entry name" value="Znf_RING"/>
</dbReference>
<evidence type="ECO:0000256" key="1">
    <source>
        <dbReference type="ARBA" id="ARBA00010994"/>
    </source>
</evidence>
<evidence type="ECO:0000256" key="2">
    <source>
        <dbReference type="ARBA" id="ARBA00022723"/>
    </source>
</evidence>
<comment type="similarity">
    <text evidence="1">Belongs to the TPPP family.</text>
</comment>
<evidence type="ECO:0000259" key="7">
    <source>
        <dbReference type="PROSITE" id="PS50089"/>
    </source>
</evidence>
<dbReference type="InterPro" id="IPR008907">
    <property type="entry name" value="TPP/p25"/>
</dbReference>
<keyword evidence="3 5" id="KW-0863">Zinc-finger</keyword>
<accession>A0A388LDF2</accession>
<dbReference type="SUPFAM" id="SSF57850">
    <property type="entry name" value="RING/U-box"/>
    <property type="match status" value="1"/>
</dbReference>
<dbReference type="OrthoDB" id="548799at2759"/>
<sequence length="874" mass="93171">MFDCDYSICSRSVASRCTIDGPACVETCRQLTAIQSRLERRAKDVVRAYDELGRYGVHAVLFGLRHARLCSKEGVLKEAKELVHRAWLYSKSYAELLSHYEEAYAHWSCSDASLFRACLESGISKLESSVILREAKLLVLNEESTKGAFDRGDRRRKTTSHDKEEDGRTRIALSGTGDPFNHALPPPTSELPPQPASEPASRRAMDPPECRPSTAAEELREGCAAGRRAIDPAECRPSTAAEELREGWAGGGTACGHQGRGKTITAASQPASQPAFQPAFQPEQQRYGNTVTAVSEPAFKPASEPAFAPASEPAFERASASESAFEPSEPAFESASESASEPASEPVFESASESAFEPASEREPPFGPAFKPAFEPASEPVLEPASEPAFEPASERGPPFGPQSGGLVSTDSRLTSDLASTPTSEPASTPTGEPSASRSLSSPVSLEPPGSSPTGRFCPEPASTPTAERLSPTPASEPPSSIPAAHGPAASQLPSSTASSEPPVSTPPCEPSLEPRASIPAAASEPPRASTPISGPRASTASSEDPPSTRASSKAWIEMEEITEAELSCPVCLELLYKPISLRCGHVFCTSCAVQAAGLFSFQYLEDAPRSARCATCRAKNVYRSAMKLTQLGRLLSARSWCVWASVELQRRGGMSLLLTVDVDYMSKAALVVGVLIGVGTTRVFPRIQRTVIIPEFGASFSLNSAIMTVWKSKSITSKGTYSSIEDVYETFANFGSGAVRTPAKLVNMDGGKFAKFCRDGGLLDKQFTATAVDLIFSKVKPKGDRKINYDEFVQALELIAEAKGISMDDLKHQIMGAGGPSSSGTVPDAVKFHDDKSLYTGVHARGGPTTVDNKITLSNLADRSPSDIRGRKM</sequence>
<dbReference type="GO" id="GO:0005874">
    <property type="term" value="C:microtubule"/>
    <property type="evidence" value="ECO:0007669"/>
    <property type="project" value="TreeGrafter"/>
</dbReference>
<dbReference type="InterPro" id="IPR013083">
    <property type="entry name" value="Znf_RING/FYVE/PHD"/>
</dbReference>
<protein>
    <recommendedName>
        <fullName evidence="7">RING-type domain-containing protein</fullName>
    </recommendedName>
</protein>
<feature type="compositionally biased region" description="Pro residues" evidence="6">
    <location>
        <begin position="184"/>
        <end position="196"/>
    </location>
</feature>
<feature type="compositionally biased region" description="Low complexity" evidence="6">
    <location>
        <begin position="419"/>
        <end position="453"/>
    </location>
</feature>
<dbReference type="SUPFAM" id="SSF47473">
    <property type="entry name" value="EF-hand"/>
    <property type="match status" value="1"/>
</dbReference>
<feature type="compositionally biased region" description="Polar residues" evidence="6">
    <location>
        <begin position="531"/>
        <end position="552"/>
    </location>
</feature>
<gene>
    <name evidence="8" type="ORF">CBR_g30699</name>
</gene>
<organism evidence="8 9">
    <name type="scientific">Chara braunii</name>
    <name type="common">Braun's stonewort</name>
    <dbReference type="NCBI Taxonomy" id="69332"/>
    <lineage>
        <taxon>Eukaryota</taxon>
        <taxon>Viridiplantae</taxon>
        <taxon>Streptophyta</taxon>
        <taxon>Charophyceae</taxon>
        <taxon>Charales</taxon>
        <taxon>Characeae</taxon>
        <taxon>Chara</taxon>
    </lineage>
</organism>
<dbReference type="PROSITE" id="PS50089">
    <property type="entry name" value="ZF_RING_2"/>
    <property type="match status" value="1"/>
</dbReference>
<dbReference type="GO" id="GO:0015631">
    <property type="term" value="F:tubulin binding"/>
    <property type="evidence" value="ECO:0007669"/>
    <property type="project" value="InterPro"/>
</dbReference>
<keyword evidence="2" id="KW-0479">Metal-binding</keyword>
<feature type="domain" description="RING-type" evidence="7">
    <location>
        <begin position="569"/>
        <end position="618"/>
    </location>
</feature>
<dbReference type="SMART" id="SM00184">
    <property type="entry name" value="RING"/>
    <property type="match status" value="1"/>
</dbReference>
<dbReference type="PROSITE" id="PS00518">
    <property type="entry name" value="ZF_RING_1"/>
    <property type="match status" value="1"/>
</dbReference>
<evidence type="ECO:0000256" key="4">
    <source>
        <dbReference type="ARBA" id="ARBA00022833"/>
    </source>
</evidence>
<dbReference type="GO" id="GO:0032273">
    <property type="term" value="P:positive regulation of protein polymerization"/>
    <property type="evidence" value="ECO:0007669"/>
    <property type="project" value="TreeGrafter"/>
</dbReference>
<reference evidence="8 9" key="1">
    <citation type="journal article" date="2018" name="Cell">
        <title>The Chara Genome: Secondary Complexity and Implications for Plant Terrestrialization.</title>
        <authorList>
            <person name="Nishiyama T."/>
            <person name="Sakayama H."/>
            <person name="Vries J.D."/>
            <person name="Buschmann H."/>
            <person name="Saint-Marcoux D."/>
            <person name="Ullrich K.K."/>
            <person name="Haas F.B."/>
            <person name="Vanderstraeten L."/>
            <person name="Becker D."/>
            <person name="Lang D."/>
            <person name="Vosolsobe S."/>
            <person name="Rombauts S."/>
            <person name="Wilhelmsson P.K.I."/>
            <person name="Janitza P."/>
            <person name="Kern R."/>
            <person name="Heyl A."/>
            <person name="Rumpler F."/>
            <person name="Villalobos L.I.A.C."/>
            <person name="Clay J.M."/>
            <person name="Skokan R."/>
            <person name="Toyoda A."/>
            <person name="Suzuki Y."/>
            <person name="Kagoshima H."/>
            <person name="Schijlen E."/>
            <person name="Tajeshwar N."/>
            <person name="Catarino B."/>
            <person name="Hetherington A.J."/>
            <person name="Saltykova A."/>
            <person name="Bonnot C."/>
            <person name="Breuninger H."/>
            <person name="Symeonidi A."/>
            <person name="Radhakrishnan G.V."/>
            <person name="Van Nieuwerburgh F."/>
            <person name="Deforce D."/>
            <person name="Chang C."/>
            <person name="Karol K.G."/>
            <person name="Hedrich R."/>
            <person name="Ulvskov P."/>
            <person name="Glockner G."/>
            <person name="Delwiche C.F."/>
            <person name="Petrasek J."/>
            <person name="Van de Peer Y."/>
            <person name="Friml J."/>
            <person name="Beilby M."/>
            <person name="Dolan L."/>
            <person name="Kohara Y."/>
            <person name="Sugano S."/>
            <person name="Fujiyama A."/>
            <person name="Delaux P.-M."/>
            <person name="Quint M."/>
            <person name="TheiBen G."/>
            <person name="Hagemann M."/>
            <person name="Harholt J."/>
            <person name="Dunand C."/>
            <person name="Zachgo S."/>
            <person name="Langdale J."/>
            <person name="Maumus F."/>
            <person name="Straeten D.V.D."/>
            <person name="Gould S.B."/>
            <person name="Rensing S.A."/>
        </authorList>
    </citation>
    <scope>NUCLEOTIDE SEQUENCE [LARGE SCALE GENOMIC DNA]</scope>
    <source>
        <strain evidence="8 9">S276</strain>
    </source>
</reference>
<feature type="region of interest" description="Disordered" evidence="6">
    <location>
        <begin position="148"/>
        <end position="221"/>
    </location>
</feature>
<dbReference type="Pfam" id="PF05517">
    <property type="entry name" value="p25-alpha"/>
    <property type="match status" value="1"/>
</dbReference>